<feature type="signal peptide" evidence="2">
    <location>
        <begin position="1"/>
        <end position="22"/>
    </location>
</feature>
<dbReference type="RefSeq" id="XP_028875069.1">
    <property type="nucleotide sequence ID" value="XM_029020625.1"/>
</dbReference>
<feature type="transmembrane region" description="Helical" evidence="1">
    <location>
        <begin position="106"/>
        <end position="128"/>
    </location>
</feature>
<name>A0A1J4MHV6_9CRYT</name>
<dbReference type="EMBL" id="LRBP01000014">
    <property type="protein sequence ID" value="OII73814.1"/>
    <property type="molecule type" value="Genomic_DNA"/>
</dbReference>
<feature type="chain" id="PRO_5012136561" evidence="2">
    <location>
        <begin position="23"/>
        <end position="154"/>
    </location>
</feature>
<sequence>MKLILSLILFLVQISYIKIGYGLNVENSLQIQKKFNHSNTSTKDSLKSMESPSSSISIPIDGNNTDSSILNALAAVLPLKSTSTSGSLSEKKDERASDLSYFEPKVLYTTIPVIVVCMVGIAVMAELFGDGFESGKRRLSMIPDSVKRRGRASI</sequence>
<keyword evidence="1" id="KW-0812">Transmembrane</keyword>
<keyword evidence="1" id="KW-0472">Membrane</keyword>
<dbReference type="GeneID" id="39980404"/>
<evidence type="ECO:0000313" key="4">
    <source>
        <dbReference type="Proteomes" id="UP000186176"/>
    </source>
</evidence>
<evidence type="ECO:0000256" key="1">
    <source>
        <dbReference type="SAM" id="Phobius"/>
    </source>
</evidence>
<comment type="caution">
    <text evidence="3">The sequence shown here is derived from an EMBL/GenBank/DDBJ whole genome shotgun (WGS) entry which is preliminary data.</text>
</comment>
<dbReference type="Proteomes" id="UP000186176">
    <property type="component" value="Unassembled WGS sequence"/>
</dbReference>
<protein>
    <submittedName>
        <fullName evidence="3">Uncharacterized protein</fullName>
    </submittedName>
</protein>
<gene>
    <name evidence="3" type="ORF">cubi_03611</name>
</gene>
<keyword evidence="4" id="KW-1185">Reference proteome</keyword>
<accession>A0A1J4MHV6</accession>
<keyword evidence="2" id="KW-0732">Signal</keyword>
<reference evidence="3 4" key="1">
    <citation type="submission" date="2016-10" db="EMBL/GenBank/DDBJ databases">
        <title>Reductive evolution of mitochondrial metabolism and differential evolution of invasion-related proteins in Cryptosporidium.</title>
        <authorList>
            <person name="Liu S."/>
            <person name="Roellig D.M."/>
            <person name="Guo Y."/>
            <person name="Li N."/>
            <person name="Frace M.A."/>
            <person name="Tang K."/>
            <person name="Zhang L."/>
            <person name="Feng Y."/>
            <person name="Xiao L."/>
        </authorList>
    </citation>
    <scope>NUCLEOTIDE SEQUENCE [LARGE SCALE GENOMIC DNA]</scope>
    <source>
        <strain evidence="3">39726</strain>
    </source>
</reference>
<evidence type="ECO:0000313" key="3">
    <source>
        <dbReference type="EMBL" id="OII73814.1"/>
    </source>
</evidence>
<dbReference type="AlphaFoldDB" id="A0A1J4MHV6"/>
<keyword evidence="1" id="KW-1133">Transmembrane helix</keyword>
<dbReference type="VEuPathDB" id="CryptoDB:cubi_03611"/>
<organism evidence="3 4">
    <name type="scientific">Cryptosporidium ubiquitum</name>
    <dbReference type="NCBI Taxonomy" id="857276"/>
    <lineage>
        <taxon>Eukaryota</taxon>
        <taxon>Sar</taxon>
        <taxon>Alveolata</taxon>
        <taxon>Apicomplexa</taxon>
        <taxon>Conoidasida</taxon>
        <taxon>Coccidia</taxon>
        <taxon>Eucoccidiorida</taxon>
        <taxon>Eimeriorina</taxon>
        <taxon>Cryptosporidiidae</taxon>
        <taxon>Cryptosporidium</taxon>
    </lineage>
</organism>
<proteinExistence type="predicted"/>
<dbReference type="OrthoDB" id="343706at2759"/>
<evidence type="ECO:0000256" key="2">
    <source>
        <dbReference type="SAM" id="SignalP"/>
    </source>
</evidence>